<keyword evidence="7" id="KW-0325">Glycoprotein</keyword>
<dbReference type="SMART" id="SM00093">
    <property type="entry name" value="SERPIN"/>
    <property type="match status" value="1"/>
</dbReference>
<dbReference type="InterPro" id="IPR023796">
    <property type="entry name" value="Serpin_dom"/>
</dbReference>
<feature type="domain" description="Serpin" evidence="10">
    <location>
        <begin position="44"/>
        <end position="405"/>
    </location>
</feature>
<accession>A0A8K0D076</accession>
<feature type="chain" id="PRO_5035432530" description="Serpin domain-containing protein" evidence="9">
    <location>
        <begin position="25"/>
        <end position="407"/>
    </location>
</feature>
<dbReference type="EMBL" id="VTPC01006737">
    <property type="protein sequence ID" value="KAF2894701.1"/>
    <property type="molecule type" value="Genomic_DNA"/>
</dbReference>
<evidence type="ECO:0000256" key="5">
    <source>
        <dbReference type="ARBA" id="ARBA00022729"/>
    </source>
</evidence>
<dbReference type="Proteomes" id="UP000801492">
    <property type="component" value="Unassembled WGS sequence"/>
</dbReference>
<dbReference type="InterPro" id="IPR000215">
    <property type="entry name" value="Serpin_fam"/>
</dbReference>
<dbReference type="InterPro" id="IPR042185">
    <property type="entry name" value="Serpin_sf_2"/>
</dbReference>
<dbReference type="InterPro" id="IPR036186">
    <property type="entry name" value="Serpin_sf"/>
</dbReference>
<comment type="caution">
    <text evidence="11">The sequence shown here is derived from an EMBL/GenBank/DDBJ whole genome shotgun (WGS) entry which is preliminary data.</text>
</comment>
<evidence type="ECO:0000256" key="3">
    <source>
        <dbReference type="ARBA" id="ARBA00022525"/>
    </source>
</evidence>
<keyword evidence="12" id="KW-1185">Reference proteome</keyword>
<evidence type="ECO:0000259" key="10">
    <source>
        <dbReference type="SMART" id="SM00093"/>
    </source>
</evidence>
<evidence type="ECO:0000256" key="7">
    <source>
        <dbReference type="ARBA" id="ARBA00023180"/>
    </source>
</evidence>
<comment type="subcellular location">
    <subcellularLocation>
        <location evidence="1">Secreted</location>
    </subcellularLocation>
</comment>
<reference evidence="11" key="1">
    <citation type="submission" date="2019-08" db="EMBL/GenBank/DDBJ databases">
        <title>The genome of the North American firefly Photinus pyralis.</title>
        <authorList>
            <consortium name="Photinus pyralis genome working group"/>
            <person name="Fallon T.R."/>
            <person name="Sander Lower S.E."/>
            <person name="Weng J.-K."/>
        </authorList>
    </citation>
    <scope>NUCLEOTIDE SEQUENCE</scope>
    <source>
        <strain evidence="11">TRF0915ILg1</strain>
        <tissue evidence="11">Whole body</tissue>
    </source>
</reference>
<dbReference type="PANTHER" id="PTHR11461:SF211">
    <property type="entry name" value="GH10112P-RELATED"/>
    <property type="match status" value="1"/>
</dbReference>
<evidence type="ECO:0000256" key="8">
    <source>
        <dbReference type="RuleBase" id="RU000411"/>
    </source>
</evidence>
<evidence type="ECO:0000256" key="4">
    <source>
        <dbReference type="ARBA" id="ARBA00022690"/>
    </source>
</evidence>
<dbReference type="AlphaFoldDB" id="A0A8K0D076"/>
<name>A0A8K0D076_IGNLU</name>
<dbReference type="InterPro" id="IPR042178">
    <property type="entry name" value="Serpin_sf_1"/>
</dbReference>
<dbReference type="GO" id="GO:0004867">
    <property type="term" value="F:serine-type endopeptidase inhibitor activity"/>
    <property type="evidence" value="ECO:0007669"/>
    <property type="project" value="UniProtKB-KW"/>
</dbReference>
<protein>
    <recommendedName>
        <fullName evidence="10">Serpin domain-containing protein</fullName>
    </recommendedName>
</protein>
<evidence type="ECO:0000256" key="9">
    <source>
        <dbReference type="SAM" id="SignalP"/>
    </source>
</evidence>
<keyword evidence="5 9" id="KW-0732">Signal</keyword>
<dbReference type="InterPro" id="IPR023795">
    <property type="entry name" value="Serpin_CS"/>
</dbReference>
<dbReference type="PANTHER" id="PTHR11461">
    <property type="entry name" value="SERINE PROTEASE INHIBITOR, SERPIN"/>
    <property type="match status" value="1"/>
</dbReference>
<feature type="signal peptide" evidence="9">
    <location>
        <begin position="1"/>
        <end position="24"/>
    </location>
</feature>
<comment type="similarity">
    <text evidence="2 8">Belongs to the serpin family.</text>
</comment>
<evidence type="ECO:0000256" key="2">
    <source>
        <dbReference type="ARBA" id="ARBA00009500"/>
    </source>
</evidence>
<evidence type="ECO:0000313" key="12">
    <source>
        <dbReference type="Proteomes" id="UP000801492"/>
    </source>
</evidence>
<keyword evidence="3" id="KW-0964">Secreted</keyword>
<organism evidence="11 12">
    <name type="scientific">Ignelater luminosus</name>
    <name type="common">Cucubano</name>
    <name type="synonym">Pyrophorus luminosus</name>
    <dbReference type="NCBI Taxonomy" id="2038154"/>
    <lineage>
        <taxon>Eukaryota</taxon>
        <taxon>Metazoa</taxon>
        <taxon>Ecdysozoa</taxon>
        <taxon>Arthropoda</taxon>
        <taxon>Hexapoda</taxon>
        <taxon>Insecta</taxon>
        <taxon>Pterygota</taxon>
        <taxon>Neoptera</taxon>
        <taxon>Endopterygota</taxon>
        <taxon>Coleoptera</taxon>
        <taxon>Polyphaga</taxon>
        <taxon>Elateriformia</taxon>
        <taxon>Elateroidea</taxon>
        <taxon>Elateridae</taxon>
        <taxon>Agrypninae</taxon>
        <taxon>Pyrophorini</taxon>
        <taxon>Ignelater</taxon>
    </lineage>
</organism>
<evidence type="ECO:0000313" key="11">
    <source>
        <dbReference type="EMBL" id="KAF2894701.1"/>
    </source>
</evidence>
<dbReference type="Gene3D" id="2.30.39.10">
    <property type="entry name" value="Alpha-1-antitrypsin, domain 1"/>
    <property type="match status" value="1"/>
</dbReference>
<dbReference type="PROSITE" id="PS00284">
    <property type="entry name" value="SERPIN"/>
    <property type="match status" value="1"/>
</dbReference>
<dbReference type="CDD" id="cd19601">
    <property type="entry name" value="serpin42Da-like"/>
    <property type="match status" value="1"/>
</dbReference>
<dbReference type="Gene3D" id="3.30.497.10">
    <property type="entry name" value="Antithrombin, subunit I, domain 2"/>
    <property type="match status" value="1"/>
</dbReference>
<keyword evidence="4" id="KW-0646">Protease inhibitor</keyword>
<dbReference type="FunFam" id="2.30.39.10:FF:000030">
    <property type="entry name" value="Serpin 2"/>
    <property type="match status" value="1"/>
</dbReference>
<evidence type="ECO:0000256" key="6">
    <source>
        <dbReference type="ARBA" id="ARBA00022900"/>
    </source>
</evidence>
<dbReference type="OrthoDB" id="671595at2759"/>
<dbReference type="Pfam" id="PF00079">
    <property type="entry name" value="Serpin"/>
    <property type="match status" value="1"/>
</dbReference>
<sequence length="407" mass="45314">MILIFNFLSALFGLLLLLSATASSTETMSSDLVQVSNANAQFSNKLYNILSKEKGNIFYSPISAHAVLAMAFQGAAGKTAQEFVSTLNIPDHKLAANGYKDIMNALNNIQNVTLHLANKMFVMQGFPLKAPFSKAITEAFLSEVESVNFGENTAVANTINKWVEDKTNSKIKNLITPNLLNSLTRMVLVNAIYFKGNWAFKFSKEDTEEEPFYVKSDERVKCQMMHINKKFNYMEDENLDAKILELPYNNQDVSMVIILPNAVDGIANLEKKMESVDFAGLTRHMRSVEVDVSLPRFKIETTIDLKDVLQQMGLVSIFESEADFSEISESTVPLYVSKVIQKAFIEVNEEGAEAAAATAVVIMARSMPIRQQKREFRADHPFIIALLHKQSPSASILFVGRISNPSG</sequence>
<proteinExistence type="inferred from homology"/>
<dbReference type="GO" id="GO:0005615">
    <property type="term" value="C:extracellular space"/>
    <property type="evidence" value="ECO:0007669"/>
    <property type="project" value="InterPro"/>
</dbReference>
<dbReference type="SUPFAM" id="SSF56574">
    <property type="entry name" value="Serpins"/>
    <property type="match status" value="1"/>
</dbReference>
<evidence type="ECO:0000256" key="1">
    <source>
        <dbReference type="ARBA" id="ARBA00004613"/>
    </source>
</evidence>
<gene>
    <name evidence="11" type="ORF">ILUMI_11472</name>
</gene>
<keyword evidence="6" id="KW-0722">Serine protease inhibitor</keyword>